<evidence type="ECO:0000256" key="7">
    <source>
        <dbReference type="ARBA" id="ARBA00023136"/>
    </source>
</evidence>
<keyword evidence="11" id="KW-1185">Reference proteome</keyword>
<dbReference type="PANTHER" id="PTHR39342">
    <property type="entry name" value="UPF0283 MEMBRANE PROTEIN YCJF"/>
    <property type="match status" value="1"/>
</dbReference>
<keyword evidence="6 9" id="KW-1133">Transmembrane helix</keyword>
<dbReference type="NCBIfam" id="TIGR01620">
    <property type="entry name" value="hyp_HI0043"/>
    <property type="match status" value="1"/>
</dbReference>
<name>A0ABS5I5Z3_9GAMM</name>
<evidence type="ECO:0000256" key="9">
    <source>
        <dbReference type="SAM" id="Phobius"/>
    </source>
</evidence>
<feature type="compositionally biased region" description="Basic and acidic residues" evidence="8">
    <location>
        <begin position="11"/>
        <end position="22"/>
    </location>
</feature>
<evidence type="ECO:0000256" key="4">
    <source>
        <dbReference type="ARBA" id="ARBA00022519"/>
    </source>
</evidence>
<dbReference type="Pfam" id="PF05128">
    <property type="entry name" value="DUF697"/>
    <property type="match status" value="1"/>
</dbReference>
<evidence type="ECO:0000256" key="5">
    <source>
        <dbReference type="ARBA" id="ARBA00022692"/>
    </source>
</evidence>
<reference evidence="10 11" key="1">
    <citation type="submission" date="2020-02" db="EMBL/GenBank/DDBJ databases">
        <title>Shewanella WXL01 sp. nov., a marine bacterium isolated from green algae in Luhuitou Fringing Reef (Northern South China Sea).</title>
        <authorList>
            <person name="Wang X."/>
        </authorList>
    </citation>
    <scope>NUCLEOTIDE SEQUENCE [LARGE SCALE GENOMIC DNA]</scope>
    <source>
        <strain evidence="10 11">MCCC 1A01895</strain>
    </source>
</reference>
<keyword evidence="5 9" id="KW-0812">Transmembrane</keyword>
<keyword evidence="4" id="KW-0997">Cell inner membrane</keyword>
<evidence type="ECO:0000256" key="3">
    <source>
        <dbReference type="ARBA" id="ARBA00022475"/>
    </source>
</evidence>
<sequence length="354" mass="39775">MIQKQQVFAQEDTKIHSDKTETERIDSSVKPQQYFSDDQFINEQQLTSIVDQHIAAQPLNATKPMSKFTKLMLLSLLALVSVETALGLIEAFNTSQWLFGFYTVVMAIVITWAIKAALVEWRKLSLLKKVATQQQISERLSQSVQTGEADKFIHNMVKAYPNSQGKEQYLASASKDHNDAEKLALFDSLVLTERDELAKKIVGRFAAESAVLLAASPLAALDMAIILWRNQKMITDIANVYGIELGYWSRIKLIRTIIVNIIYAGSSEVLTDLGTQMMSMEMTGKLSVRIGQGLGGGLLTARLGYQAMRLCRPIKFTVNNRPKLRQVYQSLLSELKAFSQRNVNTLDKESIYKD</sequence>
<proteinExistence type="inferred from homology"/>
<dbReference type="EMBL" id="JAAIKR010000017">
    <property type="protein sequence ID" value="MBR9729258.1"/>
    <property type="molecule type" value="Genomic_DNA"/>
</dbReference>
<feature type="transmembrane region" description="Helical" evidence="9">
    <location>
        <begin position="98"/>
        <end position="119"/>
    </location>
</feature>
<evidence type="ECO:0000313" key="10">
    <source>
        <dbReference type="EMBL" id="MBR9729258.1"/>
    </source>
</evidence>
<organism evidence="10 11">
    <name type="scientific">Shewanella intestini</name>
    <dbReference type="NCBI Taxonomy" id="2017544"/>
    <lineage>
        <taxon>Bacteria</taxon>
        <taxon>Pseudomonadati</taxon>
        <taxon>Pseudomonadota</taxon>
        <taxon>Gammaproteobacteria</taxon>
        <taxon>Alteromonadales</taxon>
        <taxon>Shewanellaceae</taxon>
        <taxon>Shewanella</taxon>
    </lineage>
</organism>
<dbReference type="InterPro" id="IPR021147">
    <property type="entry name" value="DUF697"/>
</dbReference>
<evidence type="ECO:0000256" key="6">
    <source>
        <dbReference type="ARBA" id="ARBA00022989"/>
    </source>
</evidence>
<keyword evidence="7 9" id="KW-0472">Membrane</keyword>
<evidence type="ECO:0000256" key="2">
    <source>
        <dbReference type="ARBA" id="ARBA00008255"/>
    </source>
</evidence>
<dbReference type="InterPro" id="IPR006507">
    <property type="entry name" value="UPF0283"/>
</dbReference>
<feature type="transmembrane region" description="Helical" evidence="9">
    <location>
        <begin position="209"/>
        <end position="228"/>
    </location>
</feature>
<evidence type="ECO:0000256" key="1">
    <source>
        <dbReference type="ARBA" id="ARBA00004429"/>
    </source>
</evidence>
<dbReference type="RefSeq" id="WP_153662243.1">
    <property type="nucleotide sequence ID" value="NZ_JAAIKR010000017.1"/>
</dbReference>
<feature type="transmembrane region" description="Helical" evidence="9">
    <location>
        <begin position="71"/>
        <end position="92"/>
    </location>
</feature>
<accession>A0ABS5I5Z3</accession>
<evidence type="ECO:0000313" key="11">
    <source>
        <dbReference type="Proteomes" id="UP000811844"/>
    </source>
</evidence>
<keyword evidence="3" id="KW-1003">Cell membrane</keyword>
<dbReference type="PANTHER" id="PTHR39342:SF1">
    <property type="entry name" value="UPF0283 MEMBRANE PROTEIN YCJF"/>
    <property type="match status" value="1"/>
</dbReference>
<evidence type="ECO:0000256" key="8">
    <source>
        <dbReference type="SAM" id="MobiDB-lite"/>
    </source>
</evidence>
<gene>
    <name evidence="10" type="ORF">G3R48_14855</name>
</gene>
<protein>
    <submittedName>
        <fullName evidence="10">TIGR01620 family protein</fullName>
    </submittedName>
</protein>
<comment type="similarity">
    <text evidence="2">Belongs to the UPF0283 family.</text>
</comment>
<dbReference type="Proteomes" id="UP000811844">
    <property type="component" value="Unassembled WGS sequence"/>
</dbReference>
<comment type="subcellular location">
    <subcellularLocation>
        <location evidence="1">Cell inner membrane</location>
        <topology evidence="1">Multi-pass membrane protein</topology>
    </subcellularLocation>
</comment>
<feature type="region of interest" description="Disordered" evidence="8">
    <location>
        <begin position="1"/>
        <end position="22"/>
    </location>
</feature>
<comment type="caution">
    <text evidence="10">The sequence shown here is derived from an EMBL/GenBank/DDBJ whole genome shotgun (WGS) entry which is preliminary data.</text>
</comment>